<dbReference type="Pfam" id="PF19661">
    <property type="entry name" value="DUF6164"/>
    <property type="match status" value="1"/>
</dbReference>
<name>A0ABY9H1R9_9GAMM</name>
<evidence type="ECO:0000313" key="3">
    <source>
        <dbReference type="Proteomes" id="UP001235344"/>
    </source>
</evidence>
<keyword evidence="1" id="KW-1133">Transmembrane helix</keyword>
<dbReference type="RefSeq" id="WP_169956299.1">
    <property type="nucleotide sequence ID" value="NZ_CP131913.1"/>
</dbReference>
<dbReference type="InterPro" id="IPR046162">
    <property type="entry name" value="DUF6164"/>
</dbReference>
<keyword evidence="1" id="KW-0812">Transmembrane</keyword>
<proteinExistence type="predicted"/>
<evidence type="ECO:0000256" key="1">
    <source>
        <dbReference type="SAM" id="Phobius"/>
    </source>
</evidence>
<accession>A0ABY9H1R9</accession>
<organism evidence="2 3">
    <name type="scientific">Halomonas alkalicola</name>
    <dbReference type="NCBI Taxonomy" id="1930622"/>
    <lineage>
        <taxon>Bacteria</taxon>
        <taxon>Pseudomonadati</taxon>
        <taxon>Pseudomonadota</taxon>
        <taxon>Gammaproteobacteria</taxon>
        <taxon>Oceanospirillales</taxon>
        <taxon>Halomonadaceae</taxon>
        <taxon>Halomonas</taxon>
    </lineage>
</organism>
<evidence type="ECO:0000313" key="2">
    <source>
        <dbReference type="EMBL" id="WLI72193.1"/>
    </source>
</evidence>
<gene>
    <name evidence="2" type="ORF">B6N23_10315</name>
</gene>
<keyword evidence="1" id="KW-0472">Membrane</keyword>
<feature type="transmembrane region" description="Helical" evidence="1">
    <location>
        <begin position="98"/>
        <end position="120"/>
    </location>
</feature>
<keyword evidence="3" id="KW-1185">Reference proteome</keyword>
<dbReference type="EMBL" id="CP131913">
    <property type="protein sequence ID" value="WLI72193.1"/>
    <property type="molecule type" value="Genomic_DNA"/>
</dbReference>
<sequence length="122" mass="13837">MARLLFRLGNVPDAEAEEVRALLEAHGFDTYETRAGFWGLGVAAIWLRDEGQFEAAREALDAYQQGLTERVRQERDDLAERGEAPTLWTRLRHHPIRMLLVAVAVGAILALTLLPFLWLISR</sequence>
<protein>
    <submittedName>
        <fullName evidence="2">DUF6164 family protein</fullName>
    </submittedName>
</protein>
<dbReference type="Proteomes" id="UP001235344">
    <property type="component" value="Chromosome"/>
</dbReference>
<reference evidence="2 3" key="1">
    <citation type="submission" date="2023-08" db="EMBL/GenBank/DDBJ databases">
        <title>Transcriptome Analysis of Halomonas alkalicola CICC 11012s to Identify the Genes Involved in Alkaline Tolerances.</title>
        <authorList>
            <person name="Zhai L."/>
        </authorList>
    </citation>
    <scope>NUCLEOTIDE SEQUENCE [LARGE SCALE GENOMIC DNA]</scope>
    <source>
        <strain evidence="2 3">CICC 11012s</strain>
    </source>
</reference>